<feature type="compositionally biased region" description="Basic and acidic residues" evidence="1">
    <location>
        <begin position="95"/>
        <end position="107"/>
    </location>
</feature>
<proteinExistence type="predicted"/>
<sequence length="107" mass="11630">MSSNLLPSLTTPSSIKAPPASAYAATSFNQAVRPLTFPLQLHLIPPASRSAVPKAVNHAVALQDAQPTQPLRRQASIDALTSLLPTRRRRRKGCYKSEEEIERRGCG</sequence>
<dbReference type="EMBL" id="JBEDUW010000002">
    <property type="protein sequence ID" value="KAK9942903.1"/>
    <property type="molecule type" value="Genomic_DNA"/>
</dbReference>
<keyword evidence="3" id="KW-1185">Reference proteome</keyword>
<comment type="caution">
    <text evidence="2">The sequence shown here is derived from an EMBL/GenBank/DDBJ whole genome shotgun (WGS) entry which is preliminary data.</text>
</comment>
<evidence type="ECO:0000313" key="3">
    <source>
        <dbReference type="Proteomes" id="UP001457282"/>
    </source>
</evidence>
<dbReference type="Proteomes" id="UP001457282">
    <property type="component" value="Unassembled WGS sequence"/>
</dbReference>
<organism evidence="2 3">
    <name type="scientific">Rubus argutus</name>
    <name type="common">Southern blackberry</name>
    <dbReference type="NCBI Taxonomy" id="59490"/>
    <lineage>
        <taxon>Eukaryota</taxon>
        <taxon>Viridiplantae</taxon>
        <taxon>Streptophyta</taxon>
        <taxon>Embryophyta</taxon>
        <taxon>Tracheophyta</taxon>
        <taxon>Spermatophyta</taxon>
        <taxon>Magnoliopsida</taxon>
        <taxon>eudicotyledons</taxon>
        <taxon>Gunneridae</taxon>
        <taxon>Pentapetalae</taxon>
        <taxon>rosids</taxon>
        <taxon>fabids</taxon>
        <taxon>Rosales</taxon>
        <taxon>Rosaceae</taxon>
        <taxon>Rosoideae</taxon>
        <taxon>Rosoideae incertae sedis</taxon>
        <taxon>Rubus</taxon>
    </lineage>
</organism>
<gene>
    <name evidence="2" type="ORF">M0R45_008546</name>
</gene>
<protein>
    <submittedName>
        <fullName evidence="2">Uncharacterized protein</fullName>
    </submittedName>
</protein>
<reference evidence="2 3" key="1">
    <citation type="journal article" date="2023" name="G3 (Bethesda)">
        <title>A chromosome-length genome assembly and annotation of blackberry (Rubus argutus, cv. 'Hillquist').</title>
        <authorList>
            <person name="Bruna T."/>
            <person name="Aryal R."/>
            <person name="Dudchenko O."/>
            <person name="Sargent D.J."/>
            <person name="Mead D."/>
            <person name="Buti M."/>
            <person name="Cavallini A."/>
            <person name="Hytonen T."/>
            <person name="Andres J."/>
            <person name="Pham M."/>
            <person name="Weisz D."/>
            <person name="Mascagni F."/>
            <person name="Usai G."/>
            <person name="Natali L."/>
            <person name="Bassil N."/>
            <person name="Fernandez G.E."/>
            <person name="Lomsadze A."/>
            <person name="Armour M."/>
            <person name="Olukolu B."/>
            <person name="Poorten T."/>
            <person name="Britton C."/>
            <person name="Davik J."/>
            <person name="Ashrafi H."/>
            <person name="Aiden E.L."/>
            <person name="Borodovsky M."/>
            <person name="Worthington M."/>
        </authorList>
    </citation>
    <scope>NUCLEOTIDE SEQUENCE [LARGE SCALE GENOMIC DNA]</scope>
    <source>
        <strain evidence="2">PI 553951</strain>
    </source>
</reference>
<dbReference type="AlphaFoldDB" id="A0AAW1Y2C7"/>
<evidence type="ECO:0000256" key="1">
    <source>
        <dbReference type="SAM" id="MobiDB-lite"/>
    </source>
</evidence>
<accession>A0AAW1Y2C7</accession>
<evidence type="ECO:0000313" key="2">
    <source>
        <dbReference type="EMBL" id="KAK9942903.1"/>
    </source>
</evidence>
<feature type="region of interest" description="Disordered" evidence="1">
    <location>
        <begin position="88"/>
        <end position="107"/>
    </location>
</feature>
<name>A0AAW1Y2C7_RUBAR</name>